<organism evidence="1 2">
    <name type="scientific">Harryflintia acetispora</name>
    <dbReference type="NCBI Taxonomy" id="1849041"/>
    <lineage>
        <taxon>Bacteria</taxon>
        <taxon>Bacillati</taxon>
        <taxon>Bacillota</taxon>
        <taxon>Clostridia</taxon>
        <taxon>Eubacteriales</taxon>
        <taxon>Oscillospiraceae</taxon>
        <taxon>Harryflintia</taxon>
    </lineage>
</organism>
<comment type="caution">
    <text evidence="1">The sequence shown here is derived from an EMBL/GenBank/DDBJ whole genome shotgun (WGS) entry which is preliminary data.</text>
</comment>
<evidence type="ECO:0000313" key="2">
    <source>
        <dbReference type="Proteomes" id="UP000294682"/>
    </source>
</evidence>
<protein>
    <recommendedName>
        <fullName evidence="3">DUF2190 family protein</fullName>
    </recommendedName>
</protein>
<gene>
    <name evidence="1" type="ORF">EDD78_10995</name>
</gene>
<keyword evidence="2" id="KW-1185">Reference proteome</keyword>
<dbReference type="Proteomes" id="UP000294682">
    <property type="component" value="Unassembled WGS sequence"/>
</dbReference>
<dbReference type="OrthoDB" id="1931608at2"/>
<reference evidence="1 2" key="1">
    <citation type="submission" date="2019-03" db="EMBL/GenBank/DDBJ databases">
        <title>Genomic Encyclopedia of Type Strains, Phase IV (KMG-IV): sequencing the most valuable type-strain genomes for metagenomic binning, comparative biology and taxonomic classification.</title>
        <authorList>
            <person name="Goeker M."/>
        </authorList>
    </citation>
    <scope>NUCLEOTIDE SEQUENCE [LARGE SCALE GENOMIC DNA]</scope>
    <source>
        <strain evidence="1 2">DSM 100433</strain>
    </source>
</reference>
<evidence type="ECO:0000313" key="1">
    <source>
        <dbReference type="EMBL" id="TCL42624.1"/>
    </source>
</evidence>
<dbReference type="AlphaFoldDB" id="A0A9X8UI18"/>
<accession>A0A9X8UI18</accession>
<sequence>MDISIQGYDTKFVTMRADEGCKKGSAATITQNGTVGPCTSGAFIGFIAGVVGDYALVQTSGAVSVPYSGTAPALGYTTLKADANGGIAALGEGESAGRAVTVVSAENGAATIIL</sequence>
<proteinExistence type="predicted"/>
<dbReference type="EMBL" id="SLUK01000009">
    <property type="protein sequence ID" value="TCL42624.1"/>
    <property type="molecule type" value="Genomic_DNA"/>
</dbReference>
<evidence type="ECO:0008006" key="3">
    <source>
        <dbReference type="Google" id="ProtNLM"/>
    </source>
</evidence>
<name>A0A9X8UI18_9FIRM</name>
<dbReference type="RefSeq" id="WP_079698666.1">
    <property type="nucleotide sequence ID" value="NZ_SLUK01000009.1"/>
</dbReference>